<dbReference type="AlphaFoldDB" id="A0A0C9RGE2"/>
<keyword evidence="5" id="KW-0735">Signal-anchor</keyword>
<dbReference type="PANTHER" id="PTHR31306:SF4">
    <property type="entry name" value="ALPHA-1,2-GALACTOSYLTRANSFERASE"/>
    <property type="match status" value="1"/>
</dbReference>
<dbReference type="Pfam" id="PF05637">
    <property type="entry name" value="Glyco_transf_34"/>
    <property type="match status" value="1"/>
</dbReference>
<dbReference type="SUPFAM" id="SSF53448">
    <property type="entry name" value="Nucleotide-diphospho-sugar transferases"/>
    <property type="match status" value="1"/>
</dbReference>
<comment type="subcellular location">
    <subcellularLocation>
        <location evidence="1">Golgi apparatus membrane</location>
        <topology evidence="1">Single-pass type II membrane protein</topology>
    </subcellularLocation>
</comment>
<keyword evidence="7" id="KW-0812">Transmembrane</keyword>
<evidence type="ECO:0000256" key="5">
    <source>
        <dbReference type="ARBA" id="ARBA00022968"/>
    </source>
</evidence>
<accession>A0A0C9RGE2</accession>
<keyword evidence="3" id="KW-0328">Glycosyltransferase</keyword>
<comment type="similarity">
    <text evidence="2">Belongs to the glycosyltransferase 34 family.</text>
</comment>
<feature type="transmembrane region" description="Helical" evidence="7">
    <location>
        <begin position="50"/>
        <end position="73"/>
    </location>
</feature>
<evidence type="ECO:0000256" key="4">
    <source>
        <dbReference type="ARBA" id="ARBA00022679"/>
    </source>
</evidence>
<dbReference type="Gene3D" id="3.90.550.10">
    <property type="entry name" value="Spore Coat Polysaccharide Biosynthesis Protein SpsA, Chain A"/>
    <property type="match status" value="1"/>
</dbReference>
<dbReference type="EMBL" id="GCHU01028148">
    <property type="protein sequence ID" value="JAG85436.1"/>
    <property type="molecule type" value="Transcribed_RNA"/>
</dbReference>
<protein>
    <submittedName>
        <fullName evidence="8">TSA: Wollemia nobilis Ref_Wollemi_Transcript_28367_1726 transcribed RNA sequence</fullName>
    </submittedName>
</protein>
<dbReference type="GO" id="GO:0016757">
    <property type="term" value="F:glycosyltransferase activity"/>
    <property type="evidence" value="ECO:0007669"/>
    <property type="project" value="UniProtKB-KW"/>
</dbReference>
<dbReference type="GO" id="GO:0006487">
    <property type="term" value="P:protein N-linked glycosylation"/>
    <property type="evidence" value="ECO:0007669"/>
    <property type="project" value="TreeGrafter"/>
</dbReference>
<evidence type="ECO:0000256" key="7">
    <source>
        <dbReference type="SAM" id="Phobius"/>
    </source>
</evidence>
<keyword evidence="7" id="KW-0472">Membrane</keyword>
<sequence length="350" mass="40720">MGGVSALCPQRRVAVLQRDYIGISVQDSFKGDPDIKHRCWILSQRFLRPLMYMVASVFIVTLLMIHGSGVVLFRANSLGRQCFETSIKNRDGVRKYKIAMVTASDESGTIPERSFQGLMKLVEPNKKRYADRHGYDFIDASDAVEKSRPPSWSKILAVRNHLRNYDWIFWNDADSLVTNPNIALEDVLYSITGDMDYQNMPDFIVTEDVTGVNAGMFFFRNSEWSRMFLDRWWNQTDYIRPFGHSKSGDNDALKHLIKTMPADEKKQHVRIPRMQCVFNSNMWSPSWKSSHRLMTLTKTVWRGVYAKGDFMVHLAGLNDKKKWVIKILREIEEEGMFKDRIIRDLSMIHF</sequence>
<evidence type="ECO:0000256" key="3">
    <source>
        <dbReference type="ARBA" id="ARBA00022676"/>
    </source>
</evidence>
<dbReference type="InterPro" id="IPR029044">
    <property type="entry name" value="Nucleotide-diphossugar_trans"/>
</dbReference>
<organism evidence="8">
    <name type="scientific">Wollemia nobilis</name>
    <dbReference type="NCBI Taxonomy" id="56998"/>
    <lineage>
        <taxon>Eukaryota</taxon>
        <taxon>Viridiplantae</taxon>
        <taxon>Streptophyta</taxon>
        <taxon>Embryophyta</taxon>
        <taxon>Tracheophyta</taxon>
        <taxon>Spermatophyta</taxon>
        <taxon>Pinopsida</taxon>
        <taxon>Pinidae</taxon>
        <taxon>Conifers II</taxon>
        <taxon>Araucariales</taxon>
        <taxon>Araucariaceae</taxon>
        <taxon>Wollemia</taxon>
    </lineage>
</organism>
<name>A0A0C9RGE2_9CONI</name>
<dbReference type="InterPro" id="IPR008630">
    <property type="entry name" value="Glyco_trans_34"/>
</dbReference>
<keyword evidence="6" id="KW-0333">Golgi apparatus</keyword>
<evidence type="ECO:0000313" key="8">
    <source>
        <dbReference type="EMBL" id="JAG85436.1"/>
    </source>
</evidence>
<evidence type="ECO:0000256" key="1">
    <source>
        <dbReference type="ARBA" id="ARBA00004323"/>
    </source>
</evidence>
<dbReference type="PANTHER" id="PTHR31306">
    <property type="entry name" value="ALPHA-1,6-MANNOSYLTRANSFERASE MNN11-RELATED"/>
    <property type="match status" value="1"/>
</dbReference>
<evidence type="ECO:0000256" key="6">
    <source>
        <dbReference type="ARBA" id="ARBA00023034"/>
    </source>
</evidence>
<dbReference type="GO" id="GO:0000139">
    <property type="term" value="C:Golgi membrane"/>
    <property type="evidence" value="ECO:0007669"/>
    <property type="project" value="UniProtKB-SubCell"/>
</dbReference>
<keyword evidence="4" id="KW-0808">Transferase</keyword>
<evidence type="ECO:0000256" key="2">
    <source>
        <dbReference type="ARBA" id="ARBA00005664"/>
    </source>
</evidence>
<proteinExistence type="inferred from homology"/>
<reference evidence="8" key="1">
    <citation type="submission" date="2015-02" db="EMBL/GenBank/DDBJ databases">
        <title>A transcriptome of Wollemia nobilis - a relic of Gondwana.</title>
        <authorList>
            <person name="Chia J.Y."/>
            <person name="Leong Y.S."/>
            <person name="Abdul Karim S."/>
            <person name="Wan Azmi N."/>
            <person name="Hercus R."/>
            <person name="Croft L."/>
        </authorList>
    </citation>
    <scope>NUCLEOTIDE SEQUENCE</scope>
    <source>
        <strain evidence="8">MaeBrown</strain>
        <tissue evidence="8">Leaf</tissue>
    </source>
</reference>
<keyword evidence="7" id="KW-1133">Transmembrane helix</keyword>